<dbReference type="InterPro" id="IPR050190">
    <property type="entry name" value="UPF0213_domain"/>
</dbReference>
<dbReference type="Pfam" id="PF01541">
    <property type="entry name" value="GIY-YIG"/>
    <property type="match status" value="1"/>
</dbReference>
<dbReference type="PROSITE" id="PS50164">
    <property type="entry name" value="GIY_YIG"/>
    <property type="match status" value="1"/>
</dbReference>
<feature type="domain" description="GIY-YIG" evidence="2">
    <location>
        <begin position="79"/>
        <end position="156"/>
    </location>
</feature>
<evidence type="ECO:0000313" key="4">
    <source>
        <dbReference type="Proteomes" id="UP001249505"/>
    </source>
</evidence>
<dbReference type="Proteomes" id="UP001249505">
    <property type="component" value="Unassembled WGS sequence"/>
</dbReference>
<accession>A0ABU3G033</accession>
<organism evidence="3 4">
    <name type="scientific">Shewanella scandinavica</name>
    <dbReference type="NCBI Taxonomy" id="3063538"/>
    <lineage>
        <taxon>Bacteria</taxon>
        <taxon>Pseudomonadati</taxon>
        <taxon>Pseudomonadota</taxon>
        <taxon>Gammaproteobacteria</taxon>
        <taxon>Alteromonadales</taxon>
        <taxon>Shewanellaceae</taxon>
        <taxon>Shewanella</taxon>
    </lineage>
</organism>
<dbReference type="Gene3D" id="3.40.1440.10">
    <property type="entry name" value="GIY-YIG endonuclease"/>
    <property type="match status" value="1"/>
</dbReference>
<dbReference type="PANTHER" id="PTHR34477:SF1">
    <property type="entry name" value="UPF0213 PROTEIN YHBQ"/>
    <property type="match status" value="1"/>
</dbReference>
<dbReference type="PANTHER" id="PTHR34477">
    <property type="entry name" value="UPF0213 PROTEIN YHBQ"/>
    <property type="match status" value="1"/>
</dbReference>
<reference evidence="3 4" key="1">
    <citation type="submission" date="2023-07" db="EMBL/GenBank/DDBJ databases">
        <title>Novel Shewanella species isolated from Baltic Sea sediments.</title>
        <authorList>
            <person name="Martin-Rodriguez A.J."/>
        </authorList>
    </citation>
    <scope>NUCLEOTIDE SEQUENCE [LARGE SCALE GENOMIC DNA]</scope>
    <source>
        <strain evidence="3 4">SP2S1-2</strain>
    </source>
</reference>
<dbReference type="RefSeq" id="WP_311890555.1">
    <property type="nucleotide sequence ID" value="NZ_JAUOES010000011.1"/>
</dbReference>
<dbReference type="InterPro" id="IPR035901">
    <property type="entry name" value="GIY-YIG_endonuc_sf"/>
</dbReference>
<evidence type="ECO:0000259" key="2">
    <source>
        <dbReference type="PROSITE" id="PS50164"/>
    </source>
</evidence>
<comment type="caution">
    <text evidence="3">The sequence shown here is derived from an EMBL/GenBank/DDBJ whole genome shotgun (WGS) entry which is preliminary data.</text>
</comment>
<dbReference type="EMBL" id="JAUOES010000011">
    <property type="protein sequence ID" value="MDT3280971.1"/>
    <property type="molecule type" value="Genomic_DNA"/>
</dbReference>
<evidence type="ECO:0000313" key="3">
    <source>
        <dbReference type="EMBL" id="MDT3280971.1"/>
    </source>
</evidence>
<name>A0ABU3G033_9GAMM</name>
<dbReference type="CDD" id="cd10456">
    <property type="entry name" value="GIY-YIG_UPF0213"/>
    <property type="match status" value="1"/>
</dbReference>
<keyword evidence="4" id="KW-1185">Reference proteome</keyword>
<evidence type="ECO:0000256" key="1">
    <source>
        <dbReference type="ARBA" id="ARBA00007435"/>
    </source>
</evidence>
<dbReference type="InterPro" id="IPR000305">
    <property type="entry name" value="GIY-YIG_endonuc"/>
</dbReference>
<gene>
    <name evidence="3" type="ORF">Q4Q50_11800</name>
</gene>
<dbReference type="SUPFAM" id="SSF82771">
    <property type="entry name" value="GIY-YIG endonuclease"/>
    <property type="match status" value="1"/>
</dbReference>
<protein>
    <submittedName>
        <fullName evidence="3">GIY-YIG nuclease family protein</fullName>
    </submittedName>
</protein>
<sequence>MTESAVSLGNTDIGALQQHESLGADTLAPVTSAVVTKNVVTEASTIEETPIAELVTEASLNPVLLNPVPLKPTPIKSSSLWYLYVVRCANGHLYTGVTTDVTRRFSEHQSGGIKSAKYLRGKGPLTLMYQELVGRHGDALRREIAVKKLSRAQKLALIESVEHSAI</sequence>
<comment type="similarity">
    <text evidence="1">Belongs to the UPF0213 family.</text>
</comment>
<proteinExistence type="inferred from homology"/>